<feature type="domain" description="VWFA" evidence="24">
    <location>
        <begin position="119"/>
        <end position="239"/>
    </location>
</feature>
<evidence type="ECO:0000256" key="12">
    <source>
        <dbReference type="ARBA" id="ARBA00022801"/>
    </source>
</evidence>
<dbReference type="AlphaFoldDB" id="A0A8C3P3G3"/>
<feature type="domain" description="Sushi" evidence="26">
    <location>
        <begin position="32"/>
        <end position="89"/>
    </location>
</feature>
<evidence type="ECO:0000256" key="8">
    <source>
        <dbReference type="ARBA" id="ARBA00022588"/>
    </source>
</evidence>
<dbReference type="SUPFAM" id="SSF57535">
    <property type="entry name" value="Complement control module/SCR domain"/>
    <property type="match status" value="1"/>
</dbReference>
<keyword evidence="8" id="KW-0399">Innate immunity</keyword>
<feature type="disulfide bond" evidence="22">
    <location>
        <begin position="60"/>
        <end position="87"/>
    </location>
</feature>
<organism evidence="27 28">
    <name type="scientific">Chrysemys picta bellii</name>
    <name type="common">Western painted turtle</name>
    <name type="synonym">Emys bellii</name>
    <dbReference type="NCBI Taxonomy" id="8478"/>
    <lineage>
        <taxon>Eukaryota</taxon>
        <taxon>Metazoa</taxon>
        <taxon>Chordata</taxon>
        <taxon>Craniata</taxon>
        <taxon>Vertebrata</taxon>
        <taxon>Euteleostomi</taxon>
        <taxon>Archelosauria</taxon>
        <taxon>Testudinata</taxon>
        <taxon>Testudines</taxon>
        <taxon>Cryptodira</taxon>
        <taxon>Durocryptodira</taxon>
        <taxon>Testudinoidea</taxon>
        <taxon>Emydidae</taxon>
        <taxon>Chrysemys</taxon>
    </lineage>
</organism>
<comment type="function">
    <text evidence="20">Catalytic component of the complement C3 and C5 convertase complexes. Following complement activation, recruited to the surface of pathogens by complement C4b opsonin to form the C3 convertase, or C3b and C4b opsonins to form the C5 convertase. As part of the C3 convertase, cleaves and activate C3 into C3a anaphylatoxin and C3b opsonin, the next components of the complement pathways. As part of the C5 convertase, cleaves and activate C5 into C5a anaphylatoxin and C5b component of the membrane attack complex.</text>
</comment>
<evidence type="ECO:0000259" key="24">
    <source>
        <dbReference type="PROSITE" id="PS50234"/>
    </source>
</evidence>
<keyword evidence="11" id="KW-0677">Repeat</keyword>
<evidence type="ECO:0000256" key="22">
    <source>
        <dbReference type="PROSITE-ProRule" id="PRU00302"/>
    </source>
</evidence>
<dbReference type="InterPro" id="IPR009003">
    <property type="entry name" value="Peptidase_S1_PA"/>
</dbReference>
<keyword evidence="13" id="KW-0720">Serine protease</keyword>
<dbReference type="InterPro" id="IPR000436">
    <property type="entry name" value="Sushi_SCR_CCP_dom"/>
</dbReference>
<dbReference type="InterPro" id="IPR036465">
    <property type="entry name" value="vWFA_dom_sf"/>
</dbReference>
<evidence type="ECO:0000256" key="9">
    <source>
        <dbReference type="ARBA" id="ARBA00022659"/>
    </source>
</evidence>
<dbReference type="InterPro" id="IPR018114">
    <property type="entry name" value="TRYPSIN_HIS"/>
</dbReference>
<name>A0A8C3P3G3_CHRPI</name>
<evidence type="ECO:0000256" key="16">
    <source>
        <dbReference type="ARBA" id="ARBA00023157"/>
    </source>
</evidence>
<dbReference type="GO" id="GO:0009617">
    <property type="term" value="P:response to bacterium"/>
    <property type="evidence" value="ECO:0007669"/>
    <property type="project" value="TreeGrafter"/>
</dbReference>
<dbReference type="GO" id="GO:0004252">
    <property type="term" value="F:serine-type endopeptidase activity"/>
    <property type="evidence" value="ECO:0007669"/>
    <property type="project" value="InterPro"/>
</dbReference>
<keyword evidence="15" id="KW-0180">Complement pathway</keyword>
<dbReference type="Gene3D" id="2.40.10.10">
    <property type="entry name" value="Trypsin-like serine proteases"/>
    <property type="match status" value="2"/>
</dbReference>
<dbReference type="Pfam" id="PF00089">
    <property type="entry name" value="Trypsin"/>
    <property type="match status" value="1"/>
</dbReference>
<evidence type="ECO:0000256" key="23">
    <source>
        <dbReference type="SAM" id="MobiDB-lite"/>
    </source>
</evidence>
<dbReference type="GO" id="GO:0009986">
    <property type="term" value="C:cell surface"/>
    <property type="evidence" value="ECO:0007669"/>
    <property type="project" value="UniProtKB-SubCell"/>
</dbReference>
<comment type="caution">
    <text evidence="22">Lacks conserved residue(s) required for the propagation of feature annotation.</text>
</comment>
<accession>A0A8C3P3G3</accession>
<evidence type="ECO:0000256" key="14">
    <source>
        <dbReference type="ARBA" id="ARBA00022859"/>
    </source>
</evidence>
<dbReference type="SMART" id="SM00032">
    <property type="entry name" value="CCP"/>
    <property type="match status" value="1"/>
</dbReference>
<feature type="region of interest" description="Disordered" evidence="23">
    <location>
        <begin position="1"/>
        <end position="47"/>
    </location>
</feature>
<dbReference type="PRINTS" id="PR00722">
    <property type="entry name" value="CHYMOTRYPSIN"/>
</dbReference>
<keyword evidence="16 22" id="KW-1015">Disulfide bond</keyword>
<evidence type="ECO:0000256" key="20">
    <source>
        <dbReference type="ARBA" id="ARBA00093306"/>
    </source>
</evidence>
<evidence type="ECO:0000256" key="1">
    <source>
        <dbReference type="ARBA" id="ARBA00000095"/>
    </source>
</evidence>
<dbReference type="Proteomes" id="UP000694380">
    <property type="component" value="Unplaced"/>
</dbReference>
<dbReference type="FunFam" id="2.10.70.10:FF:000019">
    <property type="entry name" value="Complement factor b,-like"/>
    <property type="match status" value="1"/>
</dbReference>
<dbReference type="PROSITE" id="PS00134">
    <property type="entry name" value="TRYPSIN_HIS"/>
    <property type="match status" value="1"/>
</dbReference>
<sequence length="548" mass="59363">MSPGSSGVEVGPGGLETEGFGGRSHLSLPPAEHCPNPGVPAGTTKSGSRYRLGERVSYRCQAGLSLVGSAQRICTEAGEWSGAEPSCRAPFSYDRVEDVGAEFGASFSNVLGLANHGNGTGTNIRAALLEVYNMILFQQQSFDRQGKPDAWKKIRHAIIVLTDGKYNMGGSPKDAVDKIEGVLEIKPDRKDYLDIYAFGIGTQEVDWDGLNEIASKKEGERHAFKMDSSQNLKAAFEDVLDTKNIHDLCGLGNDSQSATHQQRNPWHVVIKGKTGASCRGSLVSDSWVLTAAHCFNQVTDTSLWRVQVGKGPRTEISIKNRTDHPKYNITAKAGQGIPEYYDYDVSLIELQKAVSAPVCLLPRPICLPCTTQANRALKKPQGATCRDHELELLSQEQVPAHFISLDNQSPGARLSPGSRPQRPSCIGGAIQPGMIYANVSDVSQVVTDRFLCSGQASGGSKEESTCKGDTGSGAVPDTWVSSPCLSPQVGVVSWGTYNPCPSKQKENEVKNRQPPRGHVPRDFYVSLFRVQDWLRQHLGGPGRETFIP</sequence>
<keyword evidence="28" id="KW-1185">Reference proteome</keyword>
<feature type="compositionally biased region" description="Gly residues" evidence="23">
    <location>
        <begin position="10"/>
        <end position="22"/>
    </location>
</feature>
<keyword evidence="12" id="KW-0378">Hydrolase</keyword>
<evidence type="ECO:0000256" key="19">
    <source>
        <dbReference type="ARBA" id="ARBA00093302"/>
    </source>
</evidence>
<comment type="subunit">
    <text evidence="21">Serine protease component of the C3 convertase, also named C4bC2b, composed of the serine protease complement C2b and complement C4b. Serine protease component of the C5 convertase, also named C4bC2bC3b, composed of the serine protease complement C2b, complement C3b, as well as complement C4b.</text>
</comment>
<dbReference type="Pfam" id="PF00092">
    <property type="entry name" value="VWA"/>
    <property type="match status" value="1"/>
</dbReference>
<dbReference type="Ensembl" id="ENSCPBT00000019601.1">
    <property type="protein sequence ID" value="ENSCPBP00000016571.1"/>
    <property type="gene ID" value="ENSCPBG00000012206.1"/>
</dbReference>
<keyword evidence="17" id="KW-0325">Glycoprotein</keyword>
<keyword evidence="14" id="KW-0391">Immunity</keyword>
<reference evidence="27" key="2">
    <citation type="submission" date="2025-09" db="UniProtKB">
        <authorList>
            <consortium name="Ensembl"/>
        </authorList>
    </citation>
    <scope>IDENTIFICATION</scope>
</reference>
<dbReference type="GeneTree" id="ENSGT00940000162934"/>
<dbReference type="Gene3D" id="3.40.50.410">
    <property type="entry name" value="von Willebrand factor, type A domain"/>
    <property type="match status" value="1"/>
</dbReference>
<evidence type="ECO:0000259" key="26">
    <source>
        <dbReference type="PROSITE" id="PS50923"/>
    </source>
</evidence>
<evidence type="ECO:0000256" key="15">
    <source>
        <dbReference type="ARBA" id="ARBA00022875"/>
    </source>
</evidence>
<evidence type="ECO:0000256" key="21">
    <source>
        <dbReference type="ARBA" id="ARBA00093544"/>
    </source>
</evidence>
<keyword evidence="9 22" id="KW-0768">Sushi</keyword>
<reference evidence="27" key="1">
    <citation type="submission" date="2025-08" db="UniProtKB">
        <authorList>
            <consortium name="Ensembl"/>
        </authorList>
    </citation>
    <scope>IDENTIFICATION</scope>
</reference>
<dbReference type="PROSITE" id="PS50234">
    <property type="entry name" value="VWFA"/>
    <property type="match status" value="1"/>
</dbReference>
<evidence type="ECO:0000256" key="4">
    <source>
        <dbReference type="ARBA" id="ARBA00004241"/>
    </source>
</evidence>
<dbReference type="InterPro" id="IPR043504">
    <property type="entry name" value="Peptidase_S1_PA_chymotrypsin"/>
</dbReference>
<evidence type="ECO:0000256" key="6">
    <source>
        <dbReference type="ARBA" id="ARBA00017023"/>
    </source>
</evidence>
<dbReference type="InterPro" id="IPR001314">
    <property type="entry name" value="Peptidase_S1A"/>
</dbReference>
<comment type="cofactor">
    <cofactor evidence="3">
        <name>Mg(2+)</name>
        <dbReference type="ChEBI" id="CHEBI:18420"/>
    </cofactor>
</comment>
<dbReference type="PROSITE" id="PS50923">
    <property type="entry name" value="SUSHI"/>
    <property type="match status" value="1"/>
</dbReference>
<dbReference type="InterPro" id="IPR035976">
    <property type="entry name" value="Sushi/SCR/CCP_sf"/>
</dbReference>
<evidence type="ECO:0000256" key="18">
    <source>
        <dbReference type="ARBA" id="ARBA00029636"/>
    </source>
</evidence>
<dbReference type="SUPFAM" id="SSF53300">
    <property type="entry name" value="vWA-like"/>
    <property type="match status" value="1"/>
</dbReference>
<dbReference type="PANTHER" id="PTHR46393">
    <property type="entry name" value="SUSHI DOMAIN-CONTAINING PROTEIN"/>
    <property type="match status" value="1"/>
</dbReference>
<evidence type="ECO:0000256" key="3">
    <source>
        <dbReference type="ARBA" id="ARBA00001946"/>
    </source>
</evidence>
<comment type="subcellular location">
    <subcellularLocation>
        <location evidence="4">Cell surface</location>
    </subcellularLocation>
    <subcellularLocation>
        <location evidence="5">Secreted</location>
    </subcellularLocation>
</comment>
<dbReference type="GO" id="GO:0070062">
    <property type="term" value="C:extracellular exosome"/>
    <property type="evidence" value="ECO:0007669"/>
    <property type="project" value="TreeGrafter"/>
</dbReference>
<evidence type="ECO:0000313" key="28">
    <source>
        <dbReference type="Proteomes" id="UP000694380"/>
    </source>
</evidence>
<evidence type="ECO:0000256" key="5">
    <source>
        <dbReference type="ARBA" id="ARBA00004613"/>
    </source>
</evidence>
<evidence type="ECO:0000256" key="7">
    <source>
        <dbReference type="ARBA" id="ARBA00022525"/>
    </source>
</evidence>
<evidence type="ECO:0000313" key="27">
    <source>
        <dbReference type="Ensembl" id="ENSCPBP00000016571.1"/>
    </source>
</evidence>
<protein>
    <recommendedName>
        <fullName evidence="6">Complement C2</fullName>
    </recommendedName>
    <alternativeName>
        <fullName evidence="18">C3/C5 convertase</fullName>
    </alternativeName>
</protein>
<dbReference type="GO" id="GO:0045087">
    <property type="term" value="P:innate immune response"/>
    <property type="evidence" value="ECO:0007669"/>
    <property type="project" value="UniProtKB-KW"/>
</dbReference>
<dbReference type="GO" id="GO:0006508">
    <property type="term" value="P:proteolysis"/>
    <property type="evidence" value="ECO:0007669"/>
    <property type="project" value="InterPro"/>
</dbReference>
<evidence type="ECO:0000256" key="10">
    <source>
        <dbReference type="ARBA" id="ARBA00022670"/>
    </source>
</evidence>
<evidence type="ECO:0000256" key="2">
    <source>
        <dbReference type="ARBA" id="ARBA00001936"/>
    </source>
</evidence>
<proteinExistence type="predicted"/>
<dbReference type="PROSITE" id="PS50240">
    <property type="entry name" value="TRYPSIN_DOM"/>
    <property type="match status" value="1"/>
</dbReference>
<keyword evidence="10" id="KW-0645">Protease</keyword>
<gene>
    <name evidence="27" type="primary">C2</name>
</gene>
<comment type="cofactor">
    <cofactor evidence="2">
        <name>Mn(2+)</name>
        <dbReference type="ChEBI" id="CHEBI:29035"/>
    </cofactor>
</comment>
<comment type="function">
    <text evidence="19">Precursor of the catalytic component of the C3 and C5 convertase complexes, which are part of the complement pathway, a cascade of proteins that leads to phagocytosis and breakdown of pathogens and signaling that strengthens the adaptive immune system. Component C2 is part of the classical, lectin and GZMK complement systems.</text>
</comment>
<evidence type="ECO:0000256" key="13">
    <source>
        <dbReference type="ARBA" id="ARBA00022825"/>
    </source>
</evidence>
<evidence type="ECO:0000256" key="11">
    <source>
        <dbReference type="ARBA" id="ARBA00022737"/>
    </source>
</evidence>
<dbReference type="InterPro" id="IPR002035">
    <property type="entry name" value="VWF_A"/>
</dbReference>
<dbReference type="PANTHER" id="PTHR46393:SF2">
    <property type="entry name" value="COMPLEMENT C2"/>
    <property type="match status" value="1"/>
</dbReference>
<evidence type="ECO:0000259" key="25">
    <source>
        <dbReference type="PROSITE" id="PS50240"/>
    </source>
</evidence>
<dbReference type="SMART" id="SM00020">
    <property type="entry name" value="Tryp_SPc"/>
    <property type="match status" value="1"/>
</dbReference>
<comment type="catalytic activity">
    <reaction evidence="1">
        <text>Selective cleavage of Arg-|-Ser bond in complement component C3 alpha-chain to form C3a and C3b, and Arg-|-Xaa bond in complement component C5 alpha-chain to form C5a and C5b.</text>
        <dbReference type="EC" id="3.4.21.43"/>
    </reaction>
</comment>
<dbReference type="InterPro" id="IPR001254">
    <property type="entry name" value="Trypsin_dom"/>
</dbReference>
<dbReference type="CDD" id="cd00033">
    <property type="entry name" value="CCP"/>
    <property type="match status" value="1"/>
</dbReference>
<evidence type="ECO:0000256" key="17">
    <source>
        <dbReference type="ARBA" id="ARBA00023180"/>
    </source>
</evidence>
<dbReference type="GO" id="GO:0006956">
    <property type="term" value="P:complement activation"/>
    <property type="evidence" value="ECO:0007669"/>
    <property type="project" value="TreeGrafter"/>
</dbReference>
<dbReference type="Pfam" id="PF00084">
    <property type="entry name" value="Sushi"/>
    <property type="match status" value="1"/>
</dbReference>
<dbReference type="SUPFAM" id="SSF50494">
    <property type="entry name" value="Trypsin-like serine proteases"/>
    <property type="match status" value="1"/>
</dbReference>
<feature type="domain" description="Peptidase S1" evidence="25">
    <location>
        <begin position="250"/>
        <end position="539"/>
    </location>
</feature>
<keyword evidence="7" id="KW-0964">Secreted</keyword>
<dbReference type="Gene3D" id="2.10.70.10">
    <property type="entry name" value="Complement Module, domain 1"/>
    <property type="match status" value="1"/>
</dbReference>